<name>A0A2U9CYY6_SCOMX</name>
<keyword evidence="3" id="KW-1185">Reference proteome</keyword>
<evidence type="ECO:0000256" key="1">
    <source>
        <dbReference type="SAM" id="MobiDB-lite"/>
    </source>
</evidence>
<feature type="non-terminal residue" evidence="2">
    <location>
        <position position="50"/>
    </location>
</feature>
<gene>
    <name evidence="2" type="ORF">SMAX5B_011092</name>
</gene>
<evidence type="ECO:0000313" key="3">
    <source>
        <dbReference type="Proteomes" id="UP000246464"/>
    </source>
</evidence>
<dbReference type="AlphaFoldDB" id="A0A2U9CYY6"/>
<dbReference type="EMBL" id="CP026264">
    <property type="protein sequence ID" value="AWP21878.1"/>
    <property type="molecule type" value="Genomic_DNA"/>
</dbReference>
<sequence length="50" mass="5342">MRSERDGGDQLAGEIVVRPGSPSDYGEQLRDCPGVKPLVSAIRCPEVETA</sequence>
<proteinExistence type="predicted"/>
<protein>
    <submittedName>
        <fullName evidence="2">Uncharacterized protein</fullName>
    </submittedName>
</protein>
<evidence type="ECO:0000313" key="2">
    <source>
        <dbReference type="EMBL" id="AWP21878.1"/>
    </source>
</evidence>
<feature type="region of interest" description="Disordered" evidence="1">
    <location>
        <begin position="1"/>
        <end position="29"/>
    </location>
</feature>
<dbReference type="Proteomes" id="UP000246464">
    <property type="component" value="Chromosome 22"/>
</dbReference>
<organism evidence="2 3">
    <name type="scientific">Scophthalmus maximus</name>
    <name type="common">Turbot</name>
    <name type="synonym">Psetta maxima</name>
    <dbReference type="NCBI Taxonomy" id="52904"/>
    <lineage>
        <taxon>Eukaryota</taxon>
        <taxon>Metazoa</taxon>
        <taxon>Chordata</taxon>
        <taxon>Craniata</taxon>
        <taxon>Vertebrata</taxon>
        <taxon>Euteleostomi</taxon>
        <taxon>Actinopterygii</taxon>
        <taxon>Neopterygii</taxon>
        <taxon>Teleostei</taxon>
        <taxon>Neoteleostei</taxon>
        <taxon>Acanthomorphata</taxon>
        <taxon>Carangaria</taxon>
        <taxon>Pleuronectiformes</taxon>
        <taxon>Pleuronectoidei</taxon>
        <taxon>Scophthalmidae</taxon>
        <taxon>Scophthalmus</taxon>
    </lineage>
</organism>
<reference evidence="2 3" key="1">
    <citation type="submission" date="2017-12" db="EMBL/GenBank/DDBJ databases">
        <title>Integrating genomic resources of turbot (Scophthalmus maximus) in depth evaluation of genetic and physical mapping variation across individuals.</title>
        <authorList>
            <person name="Martinez P."/>
        </authorList>
    </citation>
    <scope>NUCLEOTIDE SEQUENCE [LARGE SCALE GENOMIC DNA]</scope>
</reference>
<accession>A0A2U9CYY6</accession>